<sequence>MHMNRPGALTPAPSMTVPMAHSSRPTLGFPLGTALLLLVIFSLSGIFSCCYHWDRLRLLWSRHPAMLEEGQLTVISIGSAPSKATSQHKVSNSASDLSVASCTTCFQF</sequence>
<protein>
    <submittedName>
        <fullName evidence="1">Uncharacterized protein</fullName>
    </submittedName>
</protein>
<dbReference type="Proteomes" id="UP001732700">
    <property type="component" value="Chromosome 4A"/>
</dbReference>
<dbReference type="EnsemblPlants" id="AVESA.00010b.r2.4AG0620650.2">
    <property type="protein sequence ID" value="AVESA.00010b.r2.4AG0620650.2.CDS.1"/>
    <property type="gene ID" value="AVESA.00010b.r2.4AG0620650"/>
</dbReference>
<evidence type="ECO:0000313" key="2">
    <source>
        <dbReference type="Proteomes" id="UP001732700"/>
    </source>
</evidence>
<keyword evidence="2" id="KW-1185">Reference proteome</keyword>
<proteinExistence type="predicted"/>
<reference evidence="1" key="2">
    <citation type="submission" date="2025-09" db="UniProtKB">
        <authorList>
            <consortium name="EnsemblPlants"/>
        </authorList>
    </citation>
    <scope>IDENTIFICATION</scope>
</reference>
<accession>A0ACD5WGD5</accession>
<evidence type="ECO:0000313" key="1">
    <source>
        <dbReference type="EnsemblPlants" id="AVESA.00010b.r2.4AG0620650.2.CDS.1"/>
    </source>
</evidence>
<organism evidence="1 2">
    <name type="scientific">Avena sativa</name>
    <name type="common">Oat</name>
    <dbReference type="NCBI Taxonomy" id="4498"/>
    <lineage>
        <taxon>Eukaryota</taxon>
        <taxon>Viridiplantae</taxon>
        <taxon>Streptophyta</taxon>
        <taxon>Embryophyta</taxon>
        <taxon>Tracheophyta</taxon>
        <taxon>Spermatophyta</taxon>
        <taxon>Magnoliopsida</taxon>
        <taxon>Liliopsida</taxon>
        <taxon>Poales</taxon>
        <taxon>Poaceae</taxon>
        <taxon>BOP clade</taxon>
        <taxon>Pooideae</taxon>
        <taxon>Poodae</taxon>
        <taxon>Poeae</taxon>
        <taxon>Poeae Chloroplast Group 1 (Aveneae type)</taxon>
        <taxon>Aveninae</taxon>
        <taxon>Avena</taxon>
    </lineage>
</organism>
<reference evidence="1" key="1">
    <citation type="submission" date="2021-05" db="EMBL/GenBank/DDBJ databases">
        <authorList>
            <person name="Scholz U."/>
            <person name="Mascher M."/>
            <person name="Fiebig A."/>
        </authorList>
    </citation>
    <scope>NUCLEOTIDE SEQUENCE [LARGE SCALE GENOMIC DNA]</scope>
</reference>
<name>A0ACD5WGD5_AVESA</name>